<keyword evidence="16" id="KW-0443">Lipid metabolism</keyword>
<evidence type="ECO:0000256" key="18">
    <source>
        <dbReference type="ARBA" id="ARBA00025280"/>
    </source>
</evidence>
<evidence type="ECO:0000256" key="13">
    <source>
        <dbReference type="ARBA" id="ARBA00022771"/>
    </source>
</evidence>
<accession>A0A423UUH4</accession>
<dbReference type="Pfam" id="PF03255">
    <property type="entry name" value="ACCA"/>
    <property type="match status" value="1"/>
</dbReference>
<keyword evidence="17" id="KW-0275">Fatty acid biosynthesis</keyword>
<reference evidence="23 24" key="1">
    <citation type="submission" date="2018-08" db="EMBL/GenBank/DDBJ databases">
        <title>Streptomyces globisporus 1912-4Crt, whole genome shotgun sequence.</title>
        <authorList>
            <person name="Matselyukh B."/>
        </authorList>
    </citation>
    <scope>NUCLEOTIDE SEQUENCE [LARGE SCALE GENOMIC DNA]</scope>
    <source>
        <strain evidence="23 24">1912-4Crt</strain>
    </source>
</reference>
<dbReference type="InterPro" id="IPR011763">
    <property type="entry name" value="COA_CT_C"/>
</dbReference>
<protein>
    <recommendedName>
        <fullName evidence="8">Acetyl-coenzyme A carboxylase carboxyl transferase subunits beta/alpha</fullName>
        <ecNumber evidence="7">2.1.3.15</ecNumber>
    </recommendedName>
</protein>
<feature type="compositionally biased region" description="Basic and acidic residues" evidence="20">
    <location>
        <begin position="288"/>
        <end position="299"/>
    </location>
</feature>
<comment type="cofactor">
    <cofactor evidence="1">
        <name>Zn(2+)</name>
        <dbReference type="ChEBI" id="CHEBI:29105"/>
    </cofactor>
</comment>
<feature type="domain" description="CoA carboxyltransferase C-terminal" evidence="22">
    <location>
        <begin position="277"/>
        <end position="487"/>
    </location>
</feature>
<dbReference type="EC" id="2.1.3.15" evidence="7"/>
<dbReference type="GO" id="GO:0016743">
    <property type="term" value="F:carboxyl- or carbamoyltransferase activity"/>
    <property type="evidence" value="ECO:0007669"/>
    <property type="project" value="InterPro"/>
</dbReference>
<keyword evidence="13" id="KW-0479">Metal-binding</keyword>
<keyword evidence="9" id="KW-0963">Cytoplasm</keyword>
<evidence type="ECO:0000256" key="5">
    <source>
        <dbReference type="ARBA" id="ARBA00010284"/>
    </source>
</evidence>
<keyword evidence="11" id="KW-0808">Transferase</keyword>
<evidence type="ECO:0000256" key="15">
    <source>
        <dbReference type="ARBA" id="ARBA00022840"/>
    </source>
</evidence>
<evidence type="ECO:0000256" key="2">
    <source>
        <dbReference type="ARBA" id="ARBA00004496"/>
    </source>
</evidence>
<dbReference type="PANTHER" id="PTHR42853">
    <property type="entry name" value="ACETYL-COENZYME A CARBOXYLASE CARBOXYL TRANSFERASE SUBUNIT ALPHA"/>
    <property type="match status" value="1"/>
</dbReference>
<gene>
    <name evidence="23" type="ORF">D3105_24480</name>
</gene>
<dbReference type="InterPro" id="IPR001095">
    <property type="entry name" value="Acetyl_CoA_COase_a_su"/>
</dbReference>
<sequence>MPDENPARATAREAIALLIGAAGFTEHRPPPHPLPPDGPLGWAGYDAARERASARTGEEESVVYGTGVVGDRACVLLSFEFGFLGGSLGLRTGDRLAAAYELALTRRLPLLALVATGGSRMQEGMVALTQLQRVAAASTRLRAAGLPQIAVVRDPTTGGGWATVGAGADVVLALPGAQVGFAGSRVRPPDADPYAYSAEGQFAAGQVDAVVPADELTGTVTHWLRALGPHENLPAAPVPRALSAGGVGTGAGAGTEAGAGALSAAGTPSTAGTESLADRGPVAPLPETGREAVARARDPRRPRAEAYLADYFAVRLPLHGDRSGATDPGLLCGFGLCADGRPVAYVAQCGTPTRPAGYRSAARTIRLADRLGVPVLTLVDTPGAANDAEAERAGAGAAIADTFAAIAAARVPVTTLVIGEGGSGGALALAAPDNTHVTVDSYFSVIAPELAAAILKRPPSETGATADRLRLRPQDLADLGFARSIVG</sequence>
<comment type="similarity">
    <text evidence="4">In the C-terminal section; belongs to the AccA family.</text>
</comment>
<dbReference type="InterPro" id="IPR011762">
    <property type="entry name" value="COA_CT_N"/>
</dbReference>
<keyword evidence="10" id="KW-0444">Lipid biosynthesis</keyword>
<comment type="subunit">
    <text evidence="6">Acetyl-CoA carboxylase is a heterotetramer composed of biotin carboxyl carrier protein (AccB), biotin carboxylase (AccC) and two subunits of ACCase subunit beta/alpha.</text>
</comment>
<evidence type="ECO:0000313" key="23">
    <source>
        <dbReference type="EMBL" id="ROV65974.1"/>
    </source>
</evidence>
<dbReference type="InterPro" id="IPR029045">
    <property type="entry name" value="ClpP/crotonase-like_dom_sf"/>
</dbReference>
<dbReference type="GO" id="GO:0008270">
    <property type="term" value="F:zinc ion binding"/>
    <property type="evidence" value="ECO:0007669"/>
    <property type="project" value="UniProtKB-KW"/>
</dbReference>
<evidence type="ECO:0000256" key="16">
    <source>
        <dbReference type="ARBA" id="ARBA00023098"/>
    </source>
</evidence>
<comment type="catalytic activity">
    <reaction evidence="19">
        <text>N(6)-carboxybiotinyl-L-lysyl-[protein] + acetyl-CoA = N(6)-biotinyl-L-lysyl-[protein] + malonyl-CoA</text>
        <dbReference type="Rhea" id="RHEA:54728"/>
        <dbReference type="Rhea" id="RHEA-COMP:10505"/>
        <dbReference type="Rhea" id="RHEA-COMP:10506"/>
        <dbReference type="ChEBI" id="CHEBI:57288"/>
        <dbReference type="ChEBI" id="CHEBI:57384"/>
        <dbReference type="ChEBI" id="CHEBI:83144"/>
        <dbReference type="ChEBI" id="CHEBI:83145"/>
        <dbReference type="EC" id="2.1.3.15"/>
    </reaction>
</comment>
<evidence type="ECO:0000256" key="20">
    <source>
        <dbReference type="SAM" id="MobiDB-lite"/>
    </source>
</evidence>
<evidence type="ECO:0000256" key="8">
    <source>
        <dbReference type="ARBA" id="ARBA00018312"/>
    </source>
</evidence>
<dbReference type="EMBL" id="QWFA01000150">
    <property type="protein sequence ID" value="ROV65974.1"/>
    <property type="molecule type" value="Genomic_DNA"/>
</dbReference>
<keyword evidence="13" id="KW-0863">Zinc-finger</keyword>
<evidence type="ECO:0000256" key="14">
    <source>
        <dbReference type="ARBA" id="ARBA00022832"/>
    </source>
</evidence>
<feature type="compositionally biased region" description="Low complexity" evidence="20">
    <location>
        <begin position="259"/>
        <end position="275"/>
    </location>
</feature>
<dbReference type="PROSITE" id="PS50980">
    <property type="entry name" value="COA_CT_NTER"/>
    <property type="match status" value="1"/>
</dbReference>
<evidence type="ECO:0000256" key="19">
    <source>
        <dbReference type="ARBA" id="ARBA00049152"/>
    </source>
</evidence>
<feature type="region of interest" description="Disordered" evidence="20">
    <location>
        <begin position="259"/>
        <end position="299"/>
    </location>
</feature>
<dbReference type="InterPro" id="IPR034733">
    <property type="entry name" value="AcCoA_carboxyl_beta"/>
</dbReference>
<dbReference type="GO" id="GO:0005524">
    <property type="term" value="F:ATP binding"/>
    <property type="evidence" value="ECO:0007669"/>
    <property type="project" value="UniProtKB-KW"/>
</dbReference>
<keyword evidence="12" id="KW-0547">Nucleotide-binding</keyword>
<evidence type="ECO:0000256" key="7">
    <source>
        <dbReference type="ARBA" id="ARBA00011883"/>
    </source>
</evidence>
<evidence type="ECO:0000256" key="4">
    <source>
        <dbReference type="ARBA" id="ARBA00006276"/>
    </source>
</evidence>
<dbReference type="RefSeq" id="WP_118905203.1">
    <property type="nucleotide sequence ID" value="NZ_QWFA01000150.1"/>
</dbReference>
<dbReference type="Pfam" id="PF01039">
    <property type="entry name" value="Carboxyl_trans"/>
    <property type="match status" value="1"/>
</dbReference>
<dbReference type="PANTHER" id="PTHR42853:SF3">
    <property type="entry name" value="ACETYL-COENZYME A CARBOXYLASE CARBOXYL TRANSFERASE SUBUNIT ALPHA, CHLOROPLASTIC"/>
    <property type="match status" value="1"/>
</dbReference>
<organism evidence="23 24">
    <name type="scientific">Streptomyces globisporus</name>
    <dbReference type="NCBI Taxonomy" id="1908"/>
    <lineage>
        <taxon>Bacteria</taxon>
        <taxon>Bacillati</taxon>
        <taxon>Actinomycetota</taxon>
        <taxon>Actinomycetes</taxon>
        <taxon>Kitasatosporales</taxon>
        <taxon>Streptomycetaceae</taxon>
        <taxon>Streptomyces</taxon>
    </lineage>
</organism>
<dbReference type="SUPFAM" id="SSF52096">
    <property type="entry name" value="ClpP/crotonase"/>
    <property type="match status" value="2"/>
</dbReference>
<comment type="pathway">
    <text evidence="3">Lipid metabolism; malonyl-CoA biosynthesis; malonyl-CoA from acetyl-CoA: step 1/1.</text>
</comment>
<evidence type="ECO:0000313" key="24">
    <source>
        <dbReference type="Proteomes" id="UP000285596"/>
    </source>
</evidence>
<dbReference type="GO" id="GO:0003989">
    <property type="term" value="F:acetyl-CoA carboxylase activity"/>
    <property type="evidence" value="ECO:0007669"/>
    <property type="project" value="InterPro"/>
</dbReference>
<proteinExistence type="inferred from homology"/>
<dbReference type="GO" id="GO:0009317">
    <property type="term" value="C:acetyl-CoA carboxylase complex"/>
    <property type="evidence" value="ECO:0007669"/>
    <property type="project" value="InterPro"/>
</dbReference>
<evidence type="ECO:0000256" key="12">
    <source>
        <dbReference type="ARBA" id="ARBA00022741"/>
    </source>
</evidence>
<dbReference type="PRINTS" id="PR01070">
    <property type="entry name" value="ACCCTRFRASEB"/>
</dbReference>
<name>A0A423UUH4_STRGL</name>
<comment type="caution">
    <text evidence="23">The sequence shown here is derived from an EMBL/GenBank/DDBJ whole genome shotgun (WGS) entry which is preliminary data.</text>
</comment>
<dbReference type="UniPathway" id="UPA00655">
    <property type="reaction ID" value="UER00711"/>
</dbReference>
<evidence type="ECO:0000256" key="1">
    <source>
        <dbReference type="ARBA" id="ARBA00001947"/>
    </source>
</evidence>
<evidence type="ECO:0000259" key="22">
    <source>
        <dbReference type="PROSITE" id="PS50989"/>
    </source>
</evidence>
<dbReference type="GO" id="GO:0006633">
    <property type="term" value="P:fatty acid biosynthetic process"/>
    <property type="evidence" value="ECO:0007669"/>
    <property type="project" value="UniProtKB-KW"/>
</dbReference>
<keyword evidence="14" id="KW-0276">Fatty acid metabolism</keyword>
<dbReference type="AlphaFoldDB" id="A0A423UUH4"/>
<dbReference type="Proteomes" id="UP000285596">
    <property type="component" value="Unassembled WGS sequence"/>
</dbReference>
<dbReference type="InterPro" id="IPR000438">
    <property type="entry name" value="Acetyl_CoA_COase_Trfase_b_su"/>
</dbReference>
<comment type="similarity">
    <text evidence="5">In the N-terminal section; belongs to the AccD/PCCB family.</text>
</comment>
<dbReference type="Gene3D" id="3.90.226.10">
    <property type="entry name" value="2-enoyl-CoA Hydratase, Chain A, domain 1"/>
    <property type="match status" value="2"/>
</dbReference>
<evidence type="ECO:0000256" key="9">
    <source>
        <dbReference type="ARBA" id="ARBA00022490"/>
    </source>
</evidence>
<evidence type="ECO:0000256" key="6">
    <source>
        <dbReference type="ARBA" id="ARBA00011664"/>
    </source>
</evidence>
<dbReference type="PROSITE" id="PS50989">
    <property type="entry name" value="COA_CT_CTER"/>
    <property type="match status" value="1"/>
</dbReference>
<evidence type="ECO:0000256" key="17">
    <source>
        <dbReference type="ARBA" id="ARBA00023160"/>
    </source>
</evidence>
<keyword evidence="15" id="KW-0067">ATP-binding</keyword>
<keyword evidence="13" id="KW-0862">Zinc</keyword>
<evidence type="ECO:0000256" key="11">
    <source>
        <dbReference type="ARBA" id="ARBA00022679"/>
    </source>
</evidence>
<feature type="domain" description="CoA carboxyltransferase N-terminal" evidence="21">
    <location>
        <begin position="1"/>
        <end position="242"/>
    </location>
</feature>
<evidence type="ECO:0000256" key="3">
    <source>
        <dbReference type="ARBA" id="ARBA00004956"/>
    </source>
</evidence>
<evidence type="ECO:0000259" key="21">
    <source>
        <dbReference type="PROSITE" id="PS50980"/>
    </source>
</evidence>
<evidence type="ECO:0000256" key="10">
    <source>
        <dbReference type="ARBA" id="ARBA00022516"/>
    </source>
</evidence>
<dbReference type="GO" id="GO:2001295">
    <property type="term" value="P:malonyl-CoA biosynthetic process"/>
    <property type="evidence" value="ECO:0007669"/>
    <property type="project" value="UniProtKB-UniPathway"/>
</dbReference>
<comment type="subcellular location">
    <subcellularLocation>
        <location evidence="2">Cytoplasm</location>
    </subcellularLocation>
</comment>
<comment type="function">
    <text evidence="18">Component of the acetyl coenzyme A carboxylase (ACC) complex. Biotin carboxylase (BC) catalyzes the carboxylation of biotin on its carrier protein (BCCP) and then the CO(2) group is transferred by the transcarboxylase to acetyl-CoA to form malonyl-CoA.</text>
</comment>